<reference evidence="5" key="1">
    <citation type="journal article" date="2016" name="Genome Announc.">
        <title>Draft genome sequences of fungus Aspergillus calidoustus.</title>
        <authorList>
            <person name="Horn F."/>
            <person name="Linde J."/>
            <person name="Mattern D.J."/>
            <person name="Walther G."/>
            <person name="Guthke R."/>
            <person name="Scherlach K."/>
            <person name="Martin K."/>
            <person name="Brakhage A.A."/>
            <person name="Petzke L."/>
            <person name="Valiante V."/>
        </authorList>
    </citation>
    <scope>NUCLEOTIDE SEQUENCE [LARGE SCALE GENOMIC DNA]</scope>
    <source>
        <strain evidence="5">SF006504</strain>
    </source>
</reference>
<accession>A0A0U5FNN5</accession>
<dbReference type="Proteomes" id="UP000054771">
    <property type="component" value="Unassembled WGS sequence"/>
</dbReference>
<evidence type="ECO:0000256" key="1">
    <source>
        <dbReference type="ARBA" id="ARBA00006484"/>
    </source>
</evidence>
<proteinExistence type="inferred from homology"/>
<keyword evidence="5" id="KW-1185">Reference proteome</keyword>
<dbReference type="Gene3D" id="3.40.50.720">
    <property type="entry name" value="NAD(P)-binding Rossmann-like Domain"/>
    <property type="match status" value="1"/>
</dbReference>
<dbReference type="SUPFAM" id="SSF51735">
    <property type="entry name" value="NAD(P)-binding Rossmann-fold domains"/>
    <property type="match status" value="1"/>
</dbReference>
<dbReference type="Pfam" id="PF00106">
    <property type="entry name" value="adh_short"/>
    <property type="match status" value="1"/>
</dbReference>
<evidence type="ECO:0000313" key="4">
    <source>
        <dbReference type="EMBL" id="CEL01040.1"/>
    </source>
</evidence>
<dbReference type="PANTHER" id="PTHR24320:SF272">
    <property type="entry name" value="NAD(P)-BINDING ROSSMANN-FOLD SUPERFAMILY PROTEIN"/>
    <property type="match status" value="1"/>
</dbReference>
<evidence type="ECO:0000256" key="3">
    <source>
        <dbReference type="ARBA" id="ARBA00023002"/>
    </source>
</evidence>
<evidence type="ECO:0000256" key="2">
    <source>
        <dbReference type="ARBA" id="ARBA00022857"/>
    </source>
</evidence>
<dbReference type="PANTHER" id="PTHR24320">
    <property type="entry name" value="RETINOL DEHYDROGENASE"/>
    <property type="match status" value="1"/>
</dbReference>
<evidence type="ECO:0008006" key="6">
    <source>
        <dbReference type="Google" id="ProtNLM"/>
    </source>
</evidence>
<gene>
    <name evidence="4" type="ORF">ASPCAL00632</name>
</gene>
<protein>
    <recommendedName>
        <fullName evidence="6">Short-chain dehydrogenase</fullName>
    </recommendedName>
</protein>
<name>A0A0U5FNN5_ASPCI</name>
<dbReference type="EMBL" id="CDMC01000001">
    <property type="protein sequence ID" value="CEL01040.1"/>
    <property type="molecule type" value="Genomic_DNA"/>
</dbReference>
<evidence type="ECO:0000313" key="5">
    <source>
        <dbReference type="Proteomes" id="UP000054771"/>
    </source>
</evidence>
<dbReference type="GO" id="GO:0016491">
    <property type="term" value="F:oxidoreductase activity"/>
    <property type="evidence" value="ECO:0007669"/>
    <property type="project" value="UniProtKB-KW"/>
</dbReference>
<organism evidence="4 5">
    <name type="scientific">Aspergillus calidoustus</name>
    <dbReference type="NCBI Taxonomy" id="454130"/>
    <lineage>
        <taxon>Eukaryota</taxon>
        <taxon>Fungi</taxon>
        <taxon>Dikarya</taxon>
        <taxon>Ascomycota</taxon>
        <taxon>Pezizomycotina</taxon>
        <taxon>Eurotiomycetes</taxon>
        <taxon>Eurotiomycetidae</taxon>
        <taxon>Eurotiales</taxon>
        <taxon>Aspergillaceae</taxon>
        <taxon>Aspergillus</taxon>
        <taxon>Aspergillus subgen. Nidulantes</taxon>
    </lineage>
</organism>
<dbReference type="STRING" id="454130.A0A0U5FNN5"/>
<dbReference type="OrthoDB" id="191139at2759"/>
<sequence length="339" mass="36422">MSRYAAAHANPQGPGDQRPTALQIVHDNGLEGKLTGKVAVITGGSGGLGVEVVRALAVTGATLYLTARDIAKAEKALGDVLDKDRMHLIQMDHTSLASVREAAASILEKTPTGINLLICNAAVMCLPTREVTSDGYEAQFQTNHLSHFLLFSLLKPALLAGAAASPTFHSRVVTVAASGHRAHGLNASDNYNFEKGGYQPWDAYGQSKTANIYMANEIERRFGASGLHGLSLHPGIIYTPLSRFVTKEQVDAMMADENVLRGVKNVEQGAATILYAAVDREWEGKGGRYLIDCGEAARGEDNGEVAELTYVSHTYDQEAEGRLWRDSEEMVGLVGDRDV</sequence>
<dbReference type="InterPro" id="IPR002347">
    <property type="entry name" value="SDR_fam"/>
</dbReference>
<dbReference type="AlphaFoldDB" id="A0A0U5FNN5"/>
<dbReference type="PRINTS" id="PR00081">
    <property type="entry name" value="GDHRDH"/>
</dbReference>
<comment type="similarity">
    <text evidence="1">Belongs to the short-chain dehydrogenases/reductases (SDR) family.</text>
</comment>
<keyword evidence="2" id="KW-0521">NADP</keyword>
<dbReference type="InterPro" id="IPR036291">
    <property type="entry name" value="NAD(P)-bd_dom_sf"/>
</dbReference>
<keyword evidence="3" id="KW-0560">Oxidoreductase</keyword>